<reference evidence="1 2" key="1">
    <citation type="submission" date="2020-08" db="EMBL/GenBank/DDBJ databases">
        <title>Genomic Encyclopedia of Type Strains, Phase IV (KMG-IV): sequencing the most valuable type-strain genomes for metagenomic binning, comparative biology and taxonomic classification.</title>
        <authorList>
            <person name="Goeker M."/>
        </authorList>
    </citation>
    <scope>NUCLEOTIDE SEQUENCE [LARGE SCALE GENOMIC DNA]</scope>
    <source>
        <strain evidence="1 2">DSM 17976</strain>
    </source>
</reference>
<organism evidence="1 2">
    <name type="scientific">Runella defluvii</name>
    <dbReference type="NCBI Taxonomy" id="370973"/>
    <lineage>
        <taxon>Bacteria</taxon>
        <taxon>Pseudomonadati</taxon>
        <taxon>Bacteroidota</taxon>
        <taxon>Cytophagia</taxon>
        <taxon>Cytophagales</taxon>
        <taxon>Spirosomataceae</taxon>
        <taxon>Runella</taxon>
    </lineage>
</organism>
<protein>
    <submittedName>
        <fullName evidence="1">Uncharacterized protein</fullName>
    </submittedName>
</protein>
<comment type="caution">
    <text evidence="1">The sequence shown here is derived from an EMBL/GenBank/DDBJ whole genome shotgun (WGS) entry which is preliminary data.</text>
</comment>
<dbReference type="AlphaFoldDB" id="A0A7W5ZP64"/>
<sequence>MENIYLLLIVDCWPFLLLLFKPCLNQGERKRPLAFQQLHFYDDSKSNFIYFKST</sequence>
<dbReference type="Proteomes" id="UP000541352">
    <property type="component" value="Unassembled WGS sequence"/>
</dbReference>
<gene>
    <name evidence="1" type="ORF">FHS57_005091</name>
</gene>
<evidence type="ECO:0000313" key="1">
    <source>
        <dbReference type="EMBL" id="MBB3841070.1"/>
    </source>
</evidence>
<evidence type="ECO:0000313" key="2">
    <source>
        <dbReference type="Proteomes" id="UP000541352"/>
    </source>
</evidence>
<dbReference type="EMBL" id="JACIBY010000014">
    <property type="protein sequence ID" value="MBB3841070.1"/>
    <property type="molecule type" value="Genomic_DNA"/>
</dbReference>
<name>A0A7W5ZP64_9BACT</name>
<keyword evidence="2" id="KW-1185">Reference proteome</keyword>
<proteinExistence type="predicted"/>
<accession>A0A7W5ZP64</accession>